<dbReference type="CDD" id="cd00077">
    <property type="entry name" value="HDc"/>
    <property type="match status" value="1"/>
</dbReference>
<evidence type="ECO:0000259" key="15">
    <source>
        <dbReference type="SMART" id="SM00471"/>
    </source>
</evidence>
<dbReference type="NCBIfam" id="TIGR00482">
    <property type="entry name" value="nicotinate (nicotinamide) nucleotide adenylyltransferase"/>
    <property type="match status" value="1"/>
</dbReference>
<dbReference type="GO" id="GO:0009435">
    <property type="term" value="P:NAD+ biosynthetic process"/>
    <property type="evidence" value="ECO:0007669"/>
    <property type="project" value="UniProtKB-UniRule"/>
</dbReference>
<evidence type="ECO:0000256" key="12">
    <source>
        <dbReference type="ARBA" id="ARBA00048721"/>
    </source>
</evidence>
<keyword evidence="5 14" id="KW-0548">Nucleotidyltransferase</keyword>
<keyword evidence="10" id="KW-0408">Iron</keyword>
<keyword evidence="7 14" id="KW-0547">Nucleotide-binding</keyword>
<dbReference type="UniPathway" id="UPA00253">
    <property type="reaction ID" value="UER00332"/>
</dbReference>
<evidence type="ECO:0000256" key="13">
    <source>
        <dbReference type="ARBA" id="ARBA00049417"/>
    </source>
</evidence>
<evidence type="ECO:0000256" key="6">
    <source>
        <dbReference type="ARBA" id="ARBA00022723"/>
    </source>
</evidence>
<gene>
    <name evidence="14 16" type="primary">nadD</name>
    <name evidence="16" type="ORF">MF5583_00497</name>
    <name evidence="17" type="ORF">MFERI14822_00507</name>
    <name evidence="18" type="ORF">MFERI15407_00486</name>
</gene>
<dbReference type="InterPro" id="IPR004821">
    <property type="entry name" value="Cyt_trans-like"/>
</dbReference>
<comment type="catalytic activity">
    <reaction evidence="13">
        <text>P(1),P(4)-bis(5'-adenosyl) tetraphosphate + H2O = 2 ADP + 2 H(+)</text>
        <dbReference type="Rhea" id="RHEA:24252"/>
        <dbReference type="ChEBI" id="CHEBI:15377"/>
        <dbReference type="ChEBI" id="CHEBI:15378"/>
        <dbReference type="ChEBI" id="CHEBI:58141"/>
        <dbReference type="ChEBI" id="CHEBI:456216"/>
        <dbReference type="EC" id="3.6.1.41"/>
    </reaction>
</comment>
<evidence type="ECO:0000256" key="11">
    <source>
        <dbReference type="ARBA" id="ARBA00023027"/>
    </source>
</evidence>
<dbReference type="HAMAP" id="MF_00244">
    <property type="entry name" value="NaMN_adenylyltr"/>
    <property type="match status" value="1"/>
</dbReference>
<evidence type="ECO:0000256" key="4">
    <source>
        <dbReference type="ARBA" id="ARBA00022679"/>
    </source>
</evidence>
<evidence type="ECO:0000256" key="3">
    <source>
        <dbReference type="ARBA" id="ARBA00022642"/>
    </source>
</evidence>
<evidence type="ECO:0000256" key="8">
    <source>
        <dbReference type="ARBA" id="ARBA00022801"/>
    </source>
</evidence>
<dbReference type="PANTHER" id="PTHR39321:SF3">
    <property type="entry name" value="PHOSPHOPANTETHEINE ADENYLYLTRANSFERASE"/>
    <property type="match status" value="1"/>
</dbReference>
<dbReference type="InterPro" id="IPR005248">
    <property type="entry name" value="NadD/NMNAT"/>
</dbReference>
<reference evidence="18" key="2">
    <citation type="submission" date="2022-11" db="EMBL/GenBank/DDBJ databases">
        <title>Comparative genomic analysis of Mycoplasma feriruminatoris and the Mycoplasma mycoides cluster.</title>
        <authorList>
            <person name="Baby V."/>
            <person name="Ambroset C."/>
            <person name="Gaurivaud P."/>
            <person name="Boury C."/>
            <person name="Guichoux E."/>
            <person name="Lartigue C."/>
            <person name="Tardy F."/>
            <person name="Sirand-Pugnet P."/>
        </authorList>
    </citation>
    <scope>NUCLEOTIDE SEQUENCE</scope>
    <source>
        <strain evidence="17">L14822</strain>
        <strain evidence="18">L15407</strain>
    </source>
</reference>
<proteinExistence type="inferred from homology"/>
<keyword evidence="4 14" id="KW-0808">Transferase</keyword>
<dbReference type="GO" id="GO:0008803">
    <property type="term" value="F:bis(5'-nucleosyl)-tetraphosphatase (symmetrical) activity"/>
    <property type="evidence" value="ECO:0007669"/>
    <property type="project" value="UniProtKB-EC"/>
</dbReference>
<dbReference type="Proteomes" id="UP001178743">
    <property type="component" value="Chromosome"/>
</dbReference>
<evidence type="ECO:0000256" key="7">
    <source>
        <dbReference type="ARBA" id="ARBA00022741"/>
    </source>
</evidence>
<keyword evidence="8" id="KW-0378">Hydrolase</keyword>
<comment type="catalytic activity">
    <reaction evidence="12 14">
        <text>nicotinate beta-D-ribonucleotide + ATP + H(+) = deamido-NAD(+) + diphosphate</text>
        <dbReference type="Rhea" id="RHEA:22860"/>
        <dbReference type="ChEBI" id="CHEBI:15378"/>
        <dbReference type="ChEBI" id="CHEBI:30616"/>
        <dbReference type="ChEBI" id="CHEBI:33019"/>
        <dbReference type="ChEBI" id="CHEBI:57502"/>
        <dbReference type="ChEBI" id="CHEBI:58437"/>
        <dbReference type="EC" id="2.7.7.18"/>
    </reaction>
</comment>
<evidence type="ECO:0000256" key="5">
    <source>
        <dbReference type="ARBA" id="ARBA00022695"/>
    </source>
</evidence>
<keyword evidence="3 14" id="KW-0662">Pyridine nucleotide biosynthesis</keyword>
<dbReference type="EMBL" id="CP104008">
    <property type="protein sequence ID" value="WFQ92718.1"/>
    <property type="molecule type" value="Genomic_DNA"/>
</dbReference>
<dbReference type="InterPro" id="IPR005249">
    <property type="entry name" value="YqeK"/>
</dbReference>
<dbReference type="Pfam" id="PF01966">
    <property type="entry name" value="HD"/>
    <property type="match status" value="1"/>
</dbReference>
<dbReference type="Gene3D" id="1.10.3210.10">
    <property type="entry name" value="Hypothetical protein af1432"/>
    <property type="match status" value="1"/>
</dbReference>
<dbReference type="AlphaFoldDB" id="A0A654IN07"/>
<evidence type="ECO:0000256" key="14">
    <source>
        <dbReference type="HAMAP-Rule" id="MF_00244"/>
    </source>
</evidence>
<evidence type="ECO:0000256" key="9">
    <source>
        <dbReference type="ARBA" id="ARBA00022840"/>
    </source>
</evidence>
<feature type="domain" description="HD/PDEase" evidence="15">
    <location>
        <begin position="194"/>
        <end position="319"/>
    </location>
</feature>
<dbReference type="Pfam" id="PF01467">
    <property type="entry name" value="CTP_transf_like"/>
    <property type="match status" value="1"/>
</dbReference>
<evidence type="ECO:0000256" key="10">
    <source>
        <dbReference type="ARBA" id="ARBA00023004"/>
    </source>
</evidence>
<dbReference type="NCBIfam" id="NF005519">
    <property type="entry name" value="PRK07152.1"/>
    <property type="match status" value="1"/>
</dbReference>
<evidence type="ECO:0000256" key="1">
    <source>
        <dbReference type="ARBA" id="ARBA00002324"/>
    </source>
</evidence>
<dbReference type="InterPro" id="IPR014729">
    <property type="entry name" value="Rossmann-like_a/b/a_fold"/>
</dbReference>
<dbReference type="InterPro" id="IPR006674">
    <property type="entry name" value="HD_domain"/>
</dbReference>
<sequence>MSKKIALFGGSFDPIHTDHVNIIKTCYDKLKFDEVWLIPAYLNPFKTKQNSTVSDRLNMLEIIKNKFDYIKIYDYEILNQKSTPTYQTVKHILKNNKSDHFSFIMGSDQLDRFEEWNNFDELIKMIDFKVFKRNEDYNKEVLDKYNLELFEFDNNYLSSTDIRNLKHLDKQIKEINDYVNYNLMYLYERMESKMDEKRYIHCLNVGKMAYDLALKWNVDPKKALIAGTLHDITKRWSKQQALNYLQTYLPELINEPYPVWHSFTAYLHLLYDWLIEDKEILSAVFNHTVGCENMSKLDIIVFCADKISIERDYENVEKLRELCFSDLMLGFKTLLKNQYDLAIKKHGKQNIGSMLIKTVDYYLENKDDEISN</sequence>
<keyword evidence="11 14" id="KW-0520">NAD</keyword>
<dbReference type="EMBL" id="CP113499">
    <property type="protein sequence ID" value="WFQ95229.1"/>
    <property type="molecule type" value="Genomic_DNA"/>
</dbReference>
<dbReference type="InterPro" id="IPR003607">
    <property type="entry name" value="HD/PDEase_dom"/>
</dbReference>
<dbReference type="PANTHER" id="PTHR39321">
    <property type="entry name" value="NICOTINATE-NUCLEOTIDE ADENYLYLTRANSFERASE-RELATED"/>
    <property type="match status" value="1"/>
</dbReference>
<dbReference type="CDD" id="cd02165">
    <property type="entry name" value="NMNAT"/>
    <property type="match status" value="1"/>
</dbReference>
<evidence type="ECO:0000256" key="2">
    <source>
        <dbReference type="ARBA" id="ARBA00005019"/>
    </source>
</evidence>
<dbReference type="EC" id="2.7.7.18" evidence="14"/>
<accession>A0A654IN07</accession>
<evidence type="ECO:0000313" key="16">
    <source>
        <dbReference type="EMBL" id="VZS00226.1"/>
    </source>
</evidence>
<dbReference type="SMART" id="SM00471">
    <property type="entry name" value="HDc"/>
    <property type="match status" value="1"/>
</dbReference>
<dbReference type="NCBIfam" id="TIGR00488">
    <property type="entry name" value="bis(5'-nucleosyl)-tetraphosphatase (symmetrical) YqeK"/>
    <property type="match status" value="1"/>
</dbReference>
<comment type="pathway">
    <text evidence="2 14">Cofactor biosynthesis; NAD(+) biosynthesis; deamido-NAD(+) from nicotinate D-ribonucleotide: step 1/1.</text>
</comment>
<comment type="function">
    <text evidence="1 14">Catalyzes the reversible adenylation of nicotinate mononucleotide (NaMN) to nicotinic acid adenine dinucleotide (NaAD).</text>
</comment>
<dbReference type="RefSeq" id="WP_278288198.1">
    <property type="nucleotide sequence ID" value="NZ_CP104008.1"/>
</dbReference>
<keyword evidence="6" id="KW-0479">Metal-binding</keyword>
<dbReference type="SUPFAM" id="SSF52374">
    <property type="entry name" value="Nucleotidylyl transferase"/>
    <property type="match status" value="1"/>
</dbReference>
<organism evidence="16">
    <name type="scientific">Mycoplasma feriruminatoris</name>
    <dbReference type="NCBI Taxonomy" id="1179777"/>
    <lineage>
        <taxon>Bacteria</taxon>
        <taxon>Bacillati</taxon>
        <taxon>Mycoplasmatota</taxon>
        <taxon>Mollicutes</taxon>
        <taxon>Mycoplasmataceae</taxon>
        <taxon>Mycoplasma</taxon>
    </lineage>
</organism>
<comment type="similarity">
    <text evidence="14">Belongs to the NadD family.</text>
</comment>
<protein>
    <recommendedName>
        <fullName evidence="14">Probable nicotinate-nucleotide adenylyltransferase</fullName>
        <ecNumber evidence="14">2.7.7.18</ecNumber>
    </recommendedName>
    <alternativeName>
        <fullName evidence="14">Deamido-NAD(+) diphosphorylase</fullName>
    </alternativeName>
    <alternativeName>
        <fullName evidence="14">Deamido-NAD(+) pyrophosphorylase</fullName>
    </alternativeName>
    <alternativeName>
        <fullName evidence="14">Nicotinate mononucleotide adenylyltransferase</fullName>
        <shortName evidence="14">NaMN adenylyltransferase</shortName>
    </alternativeName>
</protein>
<name>A0A654IN07_9MOLU</name>
<reference evidence="16" key="1">
    <citation type="submission" date="2019-11" db="EMBL/GenBank/DDBJ databases">
        <authorList>
            <person name="Falquet L."/>
            <person name="Falquet L."/>
        </authorList>
    </citation>
    <scope>NUCLEOTIDE SEQUENCE</scope>
    <source>
        <strain evidence="16">14/OD_0535</strain>
    </source>
</reference>
<dbReference type="Gene3D" id="3.40.50.620">
    <property type="entry name" value="HUPs"/>
    <property type="match status" value="1"/>
</dbReference>
<dbReference type="GO" id="GO:0046872">
    <property type="term" value="F:metal ion binding"/>
    <property type="evidence" value="ECO:0007669"/>
    <property type="project" value="UniProtKB-KW"/>
</dbReference>
<dbReference type="GO" id="GO:0004515">
    <property type="term" value="F:nicotinate-nucleotide adenylyltransferase activity"/>
    <property type="evidence" value="ECO:0007669"/>
    <property type="project" value="UniProtKB-UniRule"/>
</dbReference>
<dbReference type="EMBL" id="LR739236">
    <property type="protein sequence ID" value="VZS00226.1"/>
    <property type="molecule type" value="Genomic_DNA"/>
</dbReference>
<evidence type="ECO:0000313" key="17">
    <source>
        <dbReference type="EMBL" id="WFQ92718.1"/>
    </source>
</evidence>
<keyword evidence="9 14" id="KW-0067">ATP-binding</keyword>
<evidence type="ECO:0000313" key="18">
    <source>
        <dbReference type="EMBL" id="WFQ95229.1"/>
    </source>
</evidence>
<dbReference type="SUPFAM" id="SSF109604">
    <property type="entry name" value="HD-domain/PDEase-like"/>
    <property type="match status" value="1"/>
</dbReference>
<dbReference type="GO" id="GO:0005524">
    <property type="term" value="F:ATP binding"/>
    <property type="evidence" value="ECO:0007669"/>
    <property type="project" value="UniProtKB-KW"/>
</dbReference>
<dbReference type="Proteomes" id="UP001178740">
    <property type="component" value="Chromosome"/>
</dbReference>